<feature type="transmembrane region" description="Helical" evidence="2">
    <location>
        <begin position="310"/>
        <end position="330"/>
    </location>
</feature>
<feature type="transmembrane region" description="Helical" evidence="2">
    <location>
        <begin position="233"/>
        <end position="257"/>
    </location>
</feature>
<dbReference type="InterPro" id="IPR039261">
    <property type="entry name" value="FNR_nucleotide-bd"/>
</dbReference>
<name>A0A9Q8UR83_PASFU</name>
<feature type="transmembrane region" description="Helical" evidence="2">
    <location>
        <begin position="350"/>
        <end position="369"/>
    </location>
</feature>
<organism evidence="3 4">
    <name type="scientific">Passalora fulva</name>
    <name type="common">Tomato leaf mold</name>
    <name type="synonym">Cladosporium fulvum</name>
    <dbReference type="NCBI Taxonomy" id="5499"/>
    <lineage>
        <taxon>Eukaryota</taxon>
        <taxon>Fungi</taxon>
        <taxon>Dikarya</taxon>
        <taxon>Ascomycota</taxon>
        <taxon>Pezizomycotina</taxon>
        <taxon>Dothideomycetes</taxon>
        <taxon>Dothideomycetidae</taxon>
        <taxon>Mycosphaerellales</taxon>
        <taxon>Mycosphaerellaceae</taxon>
        <taxon>Fulvia</taxon>
    </lineage>
</organism>
<dbReference type="InterPro" id="IPR052979">
    <property type="entry name" value="Adenylate-forming_domain"/>
</dbReference>
<accession>A0A9Q8UR83</accession>
<reference evidence="3" key="1">
    <citation type="submission" date="2021-12" db="EMBL/GenBank/DDBJ databases">
        <authorList>
            <person name="Zaccaron A."/>
            <person name="Stergiopoulos I."/>
        </authorList>
    </citation>
    <scope>NUCLEOTIDE SEQUENCE</scope>
    <source>
        <strain evidence="3">Race5_Kim</strain>
    </source>
</reference>
<feature type="compositionally biased region" description="Polar residues" evidence="1">
    <location>
        <begin position="73"/>
        <end position="97"/>
    </location>
</feature>
<keyword evidence="2" id="KW-0812">Transmembrane</keyword>
<proteinExistence type="predicted"/>
<reference evidence="3" key="2">
    <citation type="journal article" date="2022" name="Microb. Genom.">
        <title>A chromosome-scale genome assembly of the tomato pathogen Cladosporium fulvum reveals a compartmentalized genome architecture and the presence of a dispensable chromosome.</title>
        <authorList>
            <person name="Zaccaron A.Z."/>
            <person name="Chen L.H."/>
            <person name="Samaras A."/>
            <person name="Stergiopoulos I."/>
        </authorList>
    </citation>
    <scope>NUCLEOTIDE SEQUENCE</scope>
    <source>
        <strain evidence="3">Race5_Kim</strain>
    </source>
</reference>
<keyword evidence="2" id="KW-1133">Transmembrane helix</keyword>
<dbReference type="KEGG" id="ffu:CLAFUR5_06833"/>
<protein>
    <submittedName>
        <fullName evidence="3">Adenylate-forming reductase</fullName>
    </submittedName>
</protein>
<dbReference type="EMBL" id="CP090168">
    <property type="protein sequence ID" value="UJO19451.1"/>
    <property type="molecule type" value="Genomic_DNA"/>
</dbReference>
<dbReference type="Proteomes" id="UP000756132">
    <property type="component" value="Chromosome 6"/>
</dbReference>
<dbReference type="RefSeq" id="XP_047763817.1">
    <property type="nucleotide sequence ID" value="XM_047905981.1"/>
</dbReference>
<dbReference type="SUPFAM" id="SSF52343">
    <property type="entry name" value="Ferredoxin reductase-like, C-terminal NADP-linked domain"/>
    <property type="match status" value="1"/>
</dbReference>
<evidence type="ECO:0000313" key="4">
    <source>
        <dbReference type="Proteomes" id="UP000756132"/>
    </source>
</evidence>
<feature type="transmembrane region" description="Helical" evidence="2">
    <location>
        <begin position="389"/>
        <end position="410"/>
    </location>
</feature>
<keyword evidence="2" id="KW-0472">Membrane</keyword>
<dbReference type="GeneID" id="71986711"/>
<sequence length="652" mass="73217">MRSRRAESAAVACPPSLRDAHTRRYTNITPYQESPWLASRLCLATMPQPTTADTTATEQDHIEGSGPDDSILATHNNPCQPSSLERPASAQSTTSETRTFDENLEAGIRLPEVAHIYGSSSWITLWPSRHKLVNSASSFSTEETYTEKIEPPERVLDICDTRGLGVKAVTFREDEKIITSIVTDAHPEPEFSEKIATKAVIDKMLEEHPLPLVTGPEWRNRFRHGFLSMYRRLHIAVLLANLIALVYCICQVAKYGYSHYAYTDASNAVAANLFVGTLMRHEHAINLFFRICTMLPHSTPLAIRRYAAKVYSYGGIHSACGISSLFWYVFYVVLLLKQFGGYGEEQRPLLHALQALTGVMLALFATLIVMAYPTIRSRYHDWWELSHRFAGWTAILVIWTQTVIAAWPIADILDTNVGMILVTTPAFWFLLATSCMIIYPWTRLRRREVVVEPLSERATRLRFNNRKVTSCVGTRLANSPLMENHAFATIPNPDNKMGYSVIISNAGDWTSKIIANPPSHIWMRGAHTMGVSRIGLLFKPVILAATGSGIGPTLSFLQAYPHWPCHVVWSATYPEETFGKEIMNTVLRADPKAVIVCRKMTGRYAMHELACAAYRRFEAEAVVLISNPMETRRTVYELEARGIPAYGAIFDS</sequence>
<dbReference type="OrthoDB" id="3142841at2759"/>
<keyword evidence="4" id="KW-1185">Reference proteome</keyword>
<dbReference type="PANTHER" id="PTHR33927">
    <property type="entry name" value="TRANSMEMBRANE PROTEIN"/>
    <property type="match status" value="1"/>
</dbReference>
<feature type="transmembrane region" description="Helical" evidence="2">
    <location>
        <begin position="416"/>
        <end position="439"/>
    </location>
</feature>
<dbReference type="PANTHER" id="PTHR33927:SF5">
    <property type="entry name" value="ENZYME, PUTATIVE (AFU_ORTHOLOGUE AFUA_8G01222)-RELATED"/>
    <property type="match status" value="1"/>
</dbReference>
<evidence type="ECO:0000256" key="2">
    <source>
        <dbReference type="SAM" id="Phobius"/>
    </source>
</evidence>
<evidence type="ECO:0000313" key="3">
    <source>
        <dbReference type="EMBL" id="UJO19451.1"/>
    </source>
</evidence>
<dbReference type="AlphaFoldDB" id="A0A9Q8UR83"/>
<gene>
    <name evidence="3" type="ORF">CLAFUR5_06833</name>
</gene>
<evidence type="ECO:0000256" key="1">
    <source>
        <dbReference type="SAM" id="MobiDB-lite"/>
    </source>
</evidence>
<feature type="region of interest" description="Disordered" evidence="1">
    <location>
        <begin position="50"/>
        <end position="98"/>
    </location>
</feature>